<dbReference type="PANTHER" id="PTHR35391:SF7">
    <property type="entry name" value="C2H2-TYPE DOMAIN-CONTAINING PROTEIN"/>
    <property type="match status" value="1"/>
</dbReference>
<evidence type="ECO:0000256" key="1">
    <source>
        <dbReference type="PROSITE-ProRule" id="PRU00042"/>
    </source>
</evidence>
<feature type="region of interest" description="Disordered" evidence="2">
    <location>
        <begin position="954"/>
        <end position="985"/>
    </location>
</feature>
<feature type="compositionally biased region" description="Basic and acidic residues" evidence="2">
    <location>
        <begin position="885"/>
        <end position="906"/>
    </location>
</feature>
<feature type="compositionally biased region" description="Basic and acidic residues" evidence="2">
    <location>
        <begin position="913"/>
        <end position="923"/>
    </location>
</feature>
<evidence type="ECO:0000256" key="2">
    <source>
        <dbReference type="SAM" id="MobiDB-lite"/>
    </source>
</evidence>
<comment type="caution">
    <text evidence="4">The sequence shown here is derived from an EMBL/GenBank/DDBJ whole genome shotgun (WGS) entry which is preliminary data.</text>
</comment>
<keyword evidence="1" id="KW-0863">Zinc-finger</keyword>
<dbReference type="PANTHER" id="PTHR35391">
    <property type="entry name" value="C2H2-TYPE DOMAIN-CONTAINING PROTEIN-RELATED"/>
    <property type="match status" value="1"/>
</dbReference>
<feature type="region of interest" description="Disordered" evidence="2">
    <location>
        <begin position="731"/>
        <end position="815"/>
    </location>
</feature>
<feature type="compositionally biased region" description="Polar residues" evidence="2">
    <location>
        <begin position="525"/>
        <end position="540"/>
    </location>
</feature>
<feature type="compositionally biased region" description="Pro residues" evidence="2">
    <location>
        <begin position="768"/>
        <end position="777"/>
    </location>
</feature>
<feature type="region of interest" description="Disordered" evidence="2">
    <location>
        <begin position="589"/>
        <end position="716"/>
    </location>
</feature>
<name>A0A2U3DNW6_PURLI</name>
<evidence type="ECO:0000259" key="3">
    <source>
        <dbReference type="PROSITE" id="PS50157"/>
    </source>
</evidence>
<feature type="region of interest" description="Disordered" evidence="2">
    <location>
        <begin position="502"/>
        <end position="545"/>
    </location>
</feature>
<organism evidence="4 5">
    <name type="scientific">Purpureocillium lilacinum</name>
    <name type="common">Paecilomyces lilacinus</name>
    <dbReference type="NCBI Taxonomy" id="33203"/>
    <lineage>
        <taxon>Eukaryota</taxon>
        <taxon>Fungi</taxon>
        <taxon>Dikarya</taxon>
        <taxon>Ascomycota</taxon>
        <taxon>Pezizomycotina</taxon>
        <taxon>Sordariomycetes</taxon>
        <taxon>Hypocreomycetidae</taxon>
        <taxon>Hypocreales</taxon>
        <taxon>Ophiocordycipitaceae</taxon>
        <taxon>Purpureocillium</taxon>
    </lineage>
</organism>
<sequence length="985" mass="108783">MGDSIASHVESCLDLFHLVTDQVGNASDATETFWRDISDERTRFKVWAGNIGAHNTGMSSLDYRLRDSSHIRTHVIRLLQDLDELLEDALAIVGGYEFPWDQISDVKATTDQHEGTAEIADKGISVMDPNWSPSSNEEDSTESELDQISVDVVDVVNCLLRLSAAIRNPAPHDRFAASHFTDTSHYELFDIRHVQSKFNDIDAILAERLGKAISRRRQYFKYREAHHMKLSRGLDLHRAADATTTAGSADPQTVASSIPQQLKGGSDPMDGLLVFSEDRSDSGHTQTSYASSAAGKEEYRIPPLPTAASIGPFECPFCYRIITATSTASWKRHVHEDLRPYICLEKDCLAPEKEFPRRHQWMNHMKQSHWSTYTCPASCGATFPSVSACQEHIAQRHLGAYQASEIGVLIRLGAKPLGLTEGISCPLCRDLLRSAQQYQHHVGRHQEQLALFALPIVEMDDEVVAQAEVVDGSEESTVSSKAALNIEALEVEYVVRSLEKDVSTNNQAAADKNPEEAQHSPAPSPTFQHGSNTPSTNEIQQKALDPSPSEYIRRPIQDHAGDESDEVLITPDRAIAQILGEFSYVTKQLADQKHQPAPVRERSRSRTGDSSAKQGAKQDTATSPKIEDIVSVLNKIRVPEEGQQGSHKREELAVEKTEAPKQKASLSKVLKRQKTILKPSGSASRTTVKQTDRRQRPATDASYFASPVTDPTMSSPQARLPIRARSYADTPQYLSSSPRSGVQAYGYGGTQPPIRRPVIVDERRLPPGAYPASPPGWEPFREPERPEFPSRPRSAAGRPLPTGTHPPPRLGWGPAGVNVEQAQMMLPPSLVQEGAARQEHFYPGFPVAYSRPPVTYSFNSPNYGQAAAAPPPARPLARAASSDRISADFRDDHSEGFRGYNGEKRPRLLNRPRSGEWQHERRPGPPPGTARCPPSYSEVDYDVVPASGMRRRTSMYGAYISQPEERGRASGTAAERRQAGDEPEI</sequence>
<feature type="compositionally biased region" description="Basic and acidic residues" evidence="2">
    <location>
        <begin position="963"/>
        <end position="985"/>
    </location>
</feature>
<protein>
    <recommendedName>
        <fullName evidence="3">C2H2-type domain-containing protein</fullName>
    </recommendedName>
</protein>
<feature type="compositionally biased region" description="Basic and acidic residues" evidence="2">
    <location>
        <begin position="779"/>
        <end position="790"/>
    </location>
</feature>
<dbReference type="Proteomes" id="UP000245956">
    <property type="component" value="Unassembled WGS sequence"/>
</dbReference>
<keyword evidence="1" id="KW-0479">Metal-binding</keyword>
<accession>A0A2U3DNW6</accession>
<dbReference type="PROSITE" id="PS50157">
    <property type="entry name" value="ZINC_FINGER_C2H2_2"/>
    <property type="match status" value="1"/>
</dbReference>
<feature type="compositionally biased region" description="Basic and acidic residues" evidence="2">
    <location>
        <begin position="590"/>
        <end position="607"/>
    </location>
</feature>
<feature type="region of interest" description="Disordered" evidence="2">
    <location>
        <begin position="865"/>
        <end position="938"/>
    </location>
</feature>
<feature type="non-terminal residue" evidence="4">
    <location>
        <position position="985"/>
    </location>
</feature>
<dbReference type="EMBL" id="LCWV01000175">
    <property type="protein sequence ID" value="PWI63939.1"/>
    <property type="molecule type" value="Genomic_DNA"/>
</dbReference>
<feature type="domain" description="C2H2-type" evidence="3">
    <location>
        <begin position="373"/>
        <end position="402"/>
    </location>
</feature>
<reference evidence="4 5" key="1">
    <citation type="journal article" date="2016" name="Front. Microbiol.">
        <title>Genome and transcriptome sequences reveal the specific parasitism of the nematophagous Purpureocillium lilacinum 36-1.</title>
        <authorList>
            <person name="Xie J."/>
            <person name="Li S."/>
            <person name="Mo C."/>
            <person name="Xiao X."/>
            <person name="Peng D."/>
            <person name="Wang G."/>
            <person name="Xiao Y."/>
        </authorList>
    </citation>
    <scope>NUCLEOTIDE SEQUENCE [LARGE SCALE GENOMIC DNA]</scope>
    <source>
        <strain evidence="4 5">36-1</strain>
    </source>
</reference>
<dbReference type="Pfam" id="PF26082">
    <property type="entry name" value="zf-C2H2_AcuF"/>
    <property type="match status" value="1"/>
</dbReference>
<feature type="region of interest" description="Disordered" evidence="2">
    <location>
        <begin position="117"/>
        <end position="144"/>
    </location>
</feature>
<proteinExistence type="predicted"/>
<dbReference type="InterPro" id="IPR058925">
    <property type="entry name" value="zf-C2H2_AcuF"/>
</dbReference>
<keyword evidence="1" id="KW-0862">Zinc</keyword>
<dbReference type="SMART" id="SM00355">
    <property type="entry name" value="ZnF_C2H2"/>
    <property type="match status" value="3"/>
</dbReference>
<feature type="compositionally biased region" description="Polar residues" evidence="2">
    <location>
        <begin position="608"/>
        <end position="623"/>
    </location>
</feature>
<dbReference type="InterPro" id="IPR013087">
    <property type="entry name" value="Znf_C2H2_type"/>
</dbReference>
<feature type="compositionally biased region" description="Polar residues" evidence="2">
    <location>
        <begin position="250"/>
        <end position="260"/>
    </location>
</feature>
<feature type="compositionally biased region" description="Basic and acidic residues" evidence="2">
    <location>
        <begin position="647"/>
        <end position="661"/>
    </location>
</feature>
<dbReference type="AlphaFoldDB" id="A0A2U3DNW6"/>
<evidence type="ECO:0000313" key="5">
    <source>
        <dbReference type="Proteomes" id="UP000245956"/>
    </source>
</evidence>
<evidence type="ECO:0000313" key="4">
    <source>
        <dbReference type="EMBL" id="PWI63939.1"/>
    </source>
</evidence>
<dbReference type="GO" id="GO:0008270">
    <property type="term" value="F:zinc ion binding"/>
    <property type="evidence" value="ECO:0007669"/>
    <property type="project" value="UniProtKB-KW"/>
</dbReference>
<feature type="region of interest" description="Disordered" evidence="2">
    <location>
        <begin position="242"/>
        <end position="294"/>
    </location>
</feature>
<dbReference type="PROSITE" id="PS00028">
    <property type="entry name" value="ZINC_FINGER_C2H2_1"/>
    <property type="match status" value="1"/>
</dbReference>
<gene>
    <name evidence="4" type="ORF">PCL_02567</name>
</gene>
<feature type="compositionally biased region" description="Low complexity" evidence="2">
    <location>
        <begin position="875"/>
        <end position="884"/>
    </location>
</feature>